<dbReference type="AlphaFoldDB" id="A0A4Q7ZLS2"/>
<sequence>MSLRQVRRRCEQLARSIDVPDPFDIEGLLGDLGMRRGRPIVLLPFALPAGAPSGLCVAAGSADYLVVTASATGPQRDHIVLHELAHLLLGHRLQALDPDADVQLFRHLDPAVIRTMLGRTTYSTIEEQEAEILASLLGQRAHPWAAPAPDRTSDPVVEQLGRSLEHG</sequence>
<gene>
    <name evidence="2" type="ORF">EV385_3085</name>
</gene>
<evidence type="ECO:0008006" key="4">
    <source>
        <dbReference type="Google" id="ProtNLM"/>
    </source>
</evidence>
<comment type="caution">
    <text evidence="2">The sequence shown here is derived from an EMBL/GenBank/DDBJ whole genome shotgun (WGS) entry which is preliminary data.</text>
</comment>
<name>A0A4Q7ZLS2_9ACTN</name>
<evidence type="ECO:0000313" key="3">
    <source>
        <dbReference type="Proteomes" id="UP000292564"/>
    </source>
</evidence>
<evidence type="ECO:0000313" key="2">
    <source>
        <dbReference type="EMBL" id="RZU51275.1"/>
    </source>
</evidence>
<evidence type="ECO:0000256" key="1">
    <source>
        <dbReference type="SAM" id="MobiDB-lite"/>
    </source>
</evidence>
<dbReference type="Proteomes" id="UP000292564">
    <property type="component" value="Unassembled WGS sequence"/>
</dbReference>
<feature type="region of interest" description="Disordered" evidence="1">
    <location>
        <begin position="144"/>
        <end position="167"/>
    </location>
</feature>
<proteinExistence type="predicted"/>
<dbReference type="EMBL" id="SHKY01000001">
    <property type="protein sequence ID" value="RZU51275.1"/>
    <property type="molecule type" value="Genomic_DNA"/>
</dbReference>
<organism evidence="2 3">
    <name type="scientific">Krasilnikovia cinnamomea</name>
    <dbReference type="NCBI Taxonomy" id="349313"/>
    <lineage>
        <taxon>Bacteria</taxon>
        <taxon>Bacillati</taxon>
        <taxon>Actinomycetota</taxon>
        <taxon>Actinomycetes</taxon>
        <taxon>Micromonosporales</taxon>
        <taxon>Micromonosporaceae</taxon>
        <taxon>Krasilnikovia</taxon>
    </lineage>
</organism>
<dbReference type="OrthoDB" id="4144896at2"/>
<accession>A0A4Q7ZLS2</accession>
<reference evidence="2 3" key="1">
    <citation type="submission" date="2019-02" db="EMBL/GenBank/DDBJ databases">
        <title>Sequencing the genomes of 1000 actinobacteria strains.</title>
        <authorList>
            <person name="Klenk H.-P."/>
        </authorList>
    </citation>
    <scope>NUCLEOTIDE SEQUENCE [LARGE SCALE GENOMIC DNA]</scope>
    <source>
        <strain evidence="2 3">DSM 45162</strain>
    </source>
</reference>
<keyword evidence="3" id="KW-1185">Reference proteome</keyword>
<protein>
    <recommendedName>
        <fullName evidence="4">IrrE N-terminal-like domain-containing protein</fullName>
    </recommendedName>
</protein>
<dbReference type="RefSeq" id="WP_130510066.1">
    <property type="nucleotide sequence ID" value="NZ_SHKY01000001.1"/>
</dbReference>